<dbReference type="AlphaFoldDB" id="A0A1X7SYN0"/>
<dbReference type="Pfam" id="PF24681">
    <property type="entry name" value="Kelch_KLHDC2_KLHL20_DRC7"/>
    <property type="match status" value="1"/>
</dbReference>
<reference evidence="3" key="1">
    <citation type="submission" date="2017-05" db="UniProtKB">
        <authorList>
            <consortium name="EnsemblMetazoa"/>
        </authorList>
    </citation>
    <scope>IDENTIFICATION</scope>
</reference>
<dbReference type="Gene3D" id="2.120.10.80">
    <property type="entry name" value="Kelch-type beta propeller"/>
    <property type="match status" value="1"/>
</dbReference>
<keyword evidence="2" id="KW-0677">Repeat</keyword>
<evidence type="ECO:0000313" key="3">
    <source>
        <dbReference type="EnsemblMetazoa" id="Aqu2.1.07284_001"/>
    </source>
</evidence>
<organism evidence="3">
    <name type="scientific">Amphimedon queenslandica</name>
    <name type="common">Sponge</name>
    <dbReference type="NCBI Taxonomy" id="400682"/>
    <lineage>
        <taxon>Eukaryota</taxon>
        <taxon>Metazoa</taxon>
        <taxon>Porifera</taxon>
        <taxon>Demospongiae</taxon>
        <taxon>Heteroscleromorpha</taxon>
        <taxon>Haplosclerida</taxon>
        <taxon>Niphatidae</taxon>
        <taxon>Amphimedon</taxon>
    </lineage>
</organism>
<keyword evidence="1" id="KW-0880">Kelch repeat</keyword>
<dbReference type="PANTHER" id="PTHR46228">
    <property type="entry name" value="KELCH DOMAIN-CONTAINING PROTEIN"/>
    <property type="match status" value="1"/>
</dbReference>
<protein>
    <submittedName>
        <fullName evidence="3">Uncharacterized protein</fullName>
    </submittedName>
</protein>
<evidence type="ECO:0000256" key="1">
    <source>
        <dbReference type="ARBA" id="ARBA00022441"/>
    </source>
</evidence>
<dbReference type="EnsemblMetazoa" id="Aqu2.1.07284_001">
    <property type="protein sequence ID" value="Aqu2.1.07284_001"/>
    <property type="gene ID" value="Aqu2.1.07284"/>
</dbReference>
<dbReference type="InterPro" id="IPR015915">
    <property type="entry name" value="Kelch-typ_b-propeller"/>
</dbReference>
<proteinExistence type="predicted"/>
<sequence length="286" mass="32562">MRRGGGGMISFEHDGVHHLLMIGGRGSKPAVQLPHYKYIELPSGRWHTNEHSMYNISSKKWNNPSIIGQCIPPASHFIIEKINSTRAVLFGGRETDDESENTFTDSVYILEISISTVTWQCIKKPEAIDQWPVGRCHHAGAIIITRLDCPMLVISGGEGDDDDILDDCWIFNITQHSWIKLDVPHSVSERYGHSLSVFIMSPHCVWMITVGGCVDRTGTLITYPNSTMLTELVLNDKREWTVGDTLDTNGMNDEEYKKKYQQQLQTGRRKQEEYQKFNEEHIISVQ</sequence>
<evidence type="ECO:0000256" key="2">
    <source>
        <dbReference type="ARBA" id="ARBA00022737"/>
    </source>
</evidence>
<dbReference type="InParanoid" id="A0A1X7SYN0"/>
<dbReference type="PANTHER" id="PTHR46228:SF2">
    <property type="entry name" value="KELCH REPEAT PROTEIN (AFU_ORTHOLOGUE AFUA_4G14350)"/>
    <property type="match status" value="1"/>
</dbReference>
<name>A0A1X7SYN0_AMPQE</name>
<dbReference type="SUPFAM" id="SSF117281">
    <property type="entry name" value="Kelch motif"/>
    <property type="match status" value="1"/>
</dbReference>
<accession>A0A1X7SYN0</accession>